<dbReference type="EMBL" id="GL532890">
    <property type="protein sequence ID" value="EFQ95219.1"/>
    <property type="molecule type" value="Genomic_DNA"/>
</dbReference>
<gene>
    <name evidence="1" type="ORF">PTT_06878</name>
</gene>
<dbReference type="Proteomes" id="UP000001067">
    <property type="component" value="Unassembled WGS sequence"/>
</dbReference>
<keyword evidence="2" id="KW-1185">Reference proteome</keyword>
<dbReference type="KEGG" id="pte:PTT_06878"/>
<proteinExistence type="predicted"/>
<evidence type="ECO:0000313" key="1">
    <source>
        <dbReference type="EMBL" id="EFQ95219.1"/>
    </source>
</evidence>
<name>E3RGF7_PYRTT</name>
<protein>
    <submittedName>
        <fullName evidence="1">Uncharacterized protein</fullName>
    </submittedName>
</protein>
<organism evidence="2">
    <name type="scientific">Pyrenophora teres f. teres (strain 0-1)</name>
    <name type="common">Barley net blotch fungus</name>
    <name type="synonym">Drechslera teres f. teres</name>
    <dbReference type="NCBI Taxonomy" id="861557"/>
    <lineage>
        <taxon>Eukaryota</taxon>
        <taxon>Fungi</taxon>
        <taxon>Dikarya</taxon>
        <taxon>Ascomycota</taxon>
        <taxon>Pezizomycotina</taxon>
        <taxon>Dothideomycetes</taxon>
        <taxon>Pleosporomycetidae</taxon>
        <taxon>Pleosporales</taxon>
        <taxon>Pleosporineae</taxon>
        <taxon>Pleosporaceae</taxon>
        <taxon>Pyrenophora</taxon>
    </lineage>
</organism>
<sequence length="101" mass="11155">MRSRHLARLTALYPSCKTANPMNVIQRSPPASHAAAVATAYEFRTGTYETGLMAMKKKKKKSPMAVCEEKKIFMFLARADIQPISRVGIGETTQPALVSQQ</sequence>
<reference evidence="1 2" key="1">
    <citation type="journal article" date="2010" name="Genome Biol.">
        <title>A first genome assembly of the barley fungal pathogen Pyrenophora teres f. teres.</title>
        <authorList>
            <person name="Ellwood S.R."/>
            <person name="Liu Z."/>
            <person name="Syme R.A."/>
            <person name="Lai Z."/>
            <person name="Hane J.K."/>
            <person name="Keiper F."/>
            <person name="Moffat C.S."/>
            <person name="Oliver R.P."/>
            <person name="Friesen T.L."/>
        </authorList>
    </citation>
    <scope>NUCLEOTIDE SEQUENCE [LARGE SCALE GENOMIC DNA]</scope>
    <source>
        <strain evidence="1 2">0-1</strain>
    </source>
</reference>
<dbReference type="AlphaFoldDB" id="E3RGF7"/>
<dbReference type="HOGENOM" id="CLU_2293110_0_0_1"/>
<accession>E3RGF7</accession>
<evidence type="ECO:0000313" key="2">
    <source>
        <dbReference type="Proteomes" id="UP000001067"/>
    </source>
</evidence>